<comment type="caution">
    <text evidence="4">The sequence shown here is derived from an EMBL/GenBank/DDBJ whole genome shotgun (WGS) entry which is preliminary data.</text>
</comment>
<dbReference type="InterPro" id="IPR029058">
    <property type="entry name" value="AB_hydrolase_fold"/>
</dbReference>
<dbReference type="OrthoDB" id="6020543at2759"/>
<dbReference type="Gene3D" id="3.40.50.1820">
    <property type="entry name" value="alpha/beta hydrolase"/>
    <property type="match status" value="1"/>
</dbReference>
<evidence type="ECO:0008006" key="6">
    <source>
        <dbReference type="Google" id="ProtNLM"/>
    </source>
</evidence>
<dbReference type="PANTHER" id="PTHR33630:SF9">
    <property type="entry name" value="CUTINASE 4"/>
    <property type="match status" value="1"/>
</dbReference>
<dbReference type="InterPro" id="IPR000675">
    <property type="entry name" value="Cutinase/axe"/>
</dbReference>
<evidence type="ECO:0000313" key="5">
    <source>
        <dbReference type="Proteomes" id="UP000635477"/>
    </source>
</evidence>
<accession>A0A8H4XHK3</accession>
<dbReference type="Proteomes" id="UP000635477">
    <property type="component" value="Unassembled WGS sequence"/>
</dbReference>
<keyword evidence="5" id="KW-1185">Reference proteome</keyword>
<dbReference type="GO" id="GO:0052689">
    <property type="term" value="F:carboxylic ester hydrolase activity"/>
    <property type="evidence" value="ECO:0007669"/>
    <property type="project" value="UniProtKB-ARBA"/>
</dbReference>
<dbReference type="SMART" id="SM01110">
    <property type="entry name" value="Cutinase"/>
    <property type="match status" value="1"/>
</dbReference>
<protein>
    <recommendedName>
        <fullName evidence="6">Acetylxylan esterase</fullName>
    </recommendedName>
</protein>
<proteinExistence type="predicted"/>
<reference evidence="4" key="2">
    <citation type="submission" date="2020-05" db="EMBL/GenBank/DDBJ databases">
        <authorList>
            <person name="Kim H.-S."/>
            <person name="Proctor R.H."/>
            <person name="Brown D.W."/>
        </authorList>
    </citation>
    <scope>NUCLEOTIDE SEQUENCE</scope>
    <source>
        <strain evidence="4">NRRL 22465</strain>
    </source>
</reference>
<dbReference type="PANTHER" id="PTHR33630">
    <property type="entry name" value="CUTINASE RV1984C-RELATED-RELATED"/>
    <property type="match status" value="1"/>
</dbReference>
<dbReference type="SUPFAM" id="SSF53474">
    <property type="entry name" value="alpha/beta-Hydrolases"/>
    <property type="match status" value="1"/>
</dbReference>
<evidence type="ECO:0000256" key="1">
    <source>
        <dbReference type="ARBA" id="ARBA00022801"/>
    </source>
</evidence>
<evidence type="ECO:0000313" key="4">
    <source>
        <dbReference type="EMBL" id="KAF4974376.1"/>
    </source>
</evidence>
<dbReference type="EMBL" id="JABEYC010000762">
    <property type="protein sequence ID" value="KAF4974376.1"/>
    <property type="molecule type" value="Genomic_DNA"/>
</dbReference>
<dbReference type="AlphaFoldDB" id="A0A8H4XHK3"/>
<keyword evidence="3" id="KW-0732">Signal</keyword>
<sequence length="228" mass="24078">MLPVLILFVFFLAFTGAKSTDGPEHLACAAGAHIIVARGSLEPQGPGIIGQVAQQIVQRIPGSDMESLIYPAEYDNYLPSQTRGVKAMSKMVRAYAKRCPGTKMVLLGYSQGAHVAGDAMCGASSAGYPATKAQAPKVAGKVAAVVLLGDPSRTDGQSFNHGTSKGNGIFPRQKPGGCKYIADRALSICDHGDPFCEAGGDELEVHMNYVATYGEYAVDFVVAQYHSY</sequence>
<organism evidence="4 5">
    <name type="scientific">Fusarium zealandicum</name>
    <dbReference type="NCBI Taxonomy" id="1053134"/>
    <lineage>
        <taxon>Eukaryota</taxon>
        <taxon>Fungi</taxon>
        <taxon>Dikarya</taxon>
        <taxon>Ascomycota</taxon>
        <taxon>Pezizomycotina</taxon>
        <taxon>Sordariomycetes</taxon>
        <taxon>Hypocreomycetidae</taxon>
        <taxon>Hypocreales</taxon>
        <taxon>Nectriaceae</taxon>
        <taxon>Fusarium</taxon>
        <taxon>Fusarium staphyleae species complex</taxon>
    </lineage>
</organism>
<evidence type="ECO:0000256" key="3">
    <source>
        <dbReference type="SAM" id="SignalP"/>
    </source>
</evidence>
<name>A0A8H4XHK3_9HYPO</name>
<keyword evidence="2" id="KW-1015">Disulfide bond</keyword>
<feature type="signal peptide" evidence="3">
    <location>
        <begin position="1"/>
        <end position="19"/>
    </location>
</feature>
<feature type="chain" id="PRO_5034500585" description="Acetylxylan esterase" evidence="3">
    <location>
        <begin position="20"/>
        <end position="228"/>
    </location>
</feature>
<evidence type="ECO:0000256" key="2">
    <source>
        <dbReference type="ARBA" id="ARBA00023157"/>
    </source>
</evidence>
<keyword evidence="1" id="KW-0378">Hydrolase</keyword>
<reference evidence="4" key="1">
    <citation type="journal article" date="2020" name="BMC Genomics">
        <title>Correction to: Identification and distribution of gene clusters required for synthesis of sphingolipid metabolism inhibitors in diverse species of the filamentous fungus Fusarium.</title>
        <authorList>
            <person name="Kim H.S."/>
            <person name="Lohmar J.M."/>
            <person name="Busman M."/>
            <person name="Brown D.W."/>
            <person name="Naumann T.A."/>
            <person name="Divon H.H."/>
            <person name="Lysoe E."/>
            <person name="Uhlig S."/>
            <person name="Proctor R.H."/>
        </authorList>
    </citation>
    <scope>NUCLEOTIDE SEQUENCE</scope>
    <source>
        <strain evidence="4">NRRL 22465</strain>
    </source>
</reference>
<gene>
    <name evidence="4" type="ORF">FZEAL_8708</name>
</gene>
<dbReference type="Pfam" id="PF01083">
    <property type="entry name" value="Cutinase"/>
    <property type="match status" value="1"/>
</dbReference>